<sequence>MHHEKQAVVRAKRLRKAASEELNTRIAHQDGIPPNGSTFTGYQPSPPTVIPTPAMQSGNMEARLGQEIINIDQMHSNGQDGSSGLVYRDAQPGPGLERYQRNETTANSMTGLSTVQRLQPAVYHGPLVRISSSNDATKRT</sequence>
<dbReference type="Proteomes" id="UP001600888">
    <property type="component" value="Unassembled WGS sequence"/>
</dbReference>
<gene>
    <name evidence="2" type="ORF">FJTKL_12431</name>
</gene>
<proteinExistence type="predicted"/>
<reference evidence="2 3" key="1">
    <citation type="submission" date="2024-03" db="EMBL/GenBank/DDBJ databases">
        <title>A high-quality draft genome sequence of Diaporthe vaccinii, a causative agent of upright dieback and viscid rot disease in cranberry plants.</title>
        <authorList>
            <person name="Sarrasin M."/>
            <person name="Lang B.F."/>
            <person name="Burger G."/>
        </authorList>
    </citation>
    <scope>NUCLEOTIDE SEQUENCE [LARGE SCALE GENOMIC DNA]</scope>
    <source>
        <strain evidence="2 3">IS7</strain>
    </source>
</reference>
<keyword evidence="3" id="KW-1185">Reference proteome</keyword>
<name>A0ABR4EDT8_9PEZI</name>
<evidence type="ECO:0000313" key="2">
    <source>
        <dbReference type="EMBL" id="KAL2280608.1"/>
    </source>
</evidence>
<feature type="non-terminal residue" evidence="2">
    <location>
        <position position="140"/>
    </location>
</feature>
<protein>
    <submittedName>
        <fullName evidence="2">Uncharacterized protein</fullName>
    </submittedName>
</protein>
<dbReference type="EMBL" id="JBAWTH010000065">
    <property type="protein sequence ID" value="KAL2280608.1"/>
    <property type="molecule type" value="Genomic_DNA"/>
</dbReference>
<accession>A0ABR4EDT8</accession>
<feature type="region of interest" description="Disordered" evidence="1">
    <location>
        <begin position="25"/>
        <end position="47"/>
    </location>
</feature>
<feature type="region of interest" description="Disordered" evidence="1">
    <location>
        <begin position="74"/>
        <end position="96"/>
    </location>
</feature>
<evidence type="ECO:0000256" key="1">
    <source>
        <dbReference type="SAM" id="MobiDB-lite"/>
    </source>
</evidence>
<organism evidence="2 3">
    <name type="scientific">Diaporthe vaccinii</name>
    <dbReference type="NCBI Taxonomy" id="105482"/>
    <lineage>
        <taxon>Eukaryota</taxon>
        <taxon>Fungi</taxon>
        <taxon>Dikarya</taxon>
        <taxon>Ascomycota</taxon>
        <taxon>Pezizomycotina</taxon>
        <taxon>Sordariomycetes</taxon>
        <taxon>Sordariomycetidae</taxon>
        <taxon>Diaporthales</taxon>
        <taxon>Diaporthaceae</taxon>
        <taxon>Diaporthe</taxon>
        <taxon>Diaporthe eres species complex</taxon>
    </lineage>
</organism>
<evidence type="ECO:0000313" key="3">
    <source>
        <dbReference type="Proteomes" id="UP001600888"/>
    </source>
</evidence>
<comment type="caution">
    <text evidence="2">The sequence shown here is derived from an EMBL/GenBank/DDBJ whole genome shotgun (WGS) entry which is preliminary data.</text>
</comment>